<sequence>MGSFAGWIDDAAERGTSWATELGSGLAAATVASLEAGCCDMMKLGFDGGGGEHGGWKRLGSGSFLLVYSSERSKKGGLGDEGSSRWK</sequence>
<dbReference type="AlphaFoldDB" id="A0AAW1Y6Y6"/>
<protein>
    <submittedName>
        <fullName evidence="1">Uncharacterized protein</fullName>
    </submittedName>
</protein>
<organism evidence="1 2">
    <name type="scientific">Rubus argutus</name>
    <name type="common">Southern blackberry</name>
    <dbReference type="NCBI Taxonomy" id="59490"/>
    <lineage>
        <taxon>Eukaryota</taxon>
        <taxon>Viridiplantae</taxon>
        <taxon>Streptophyta</taxon>
        <taxon>Embryophyta</taxon>
        <taxon>Tracheophyta</taxon>
        <taxon>Spermatophyta</taxon>
        <taxon>Magnoliopsida</taxon>
        <taxon>eudicotyledons</taxon>
        <taxon>Gunneridae</taxon>
        <taxon>Pentapetalae</taxon>
        <taxon>rosids</taxon>
        <taxon>fabids</taxon>
        <taxon>Rosales</taxon>
        <taxon>Rosaceae</taxon>
        <taxon>Rosoideae</taxon>
        <taxon>Rosoideae incertae sedis</taxon>
        <taxon>Rubus</taxon>
    </lineage>
</organism>
<dbReference type="Proteomes" id="UP001457282">
    <property type="component" value="Unassembled WGS sequence"/>
</dbReference>
<evidence type="ECO:0000313" key="2">
    <source>
        <dbReference type="Proteomes" id="UP001457282"/>
    </source>
</evidence>
<name>A0AAW1Y6Y6_RUBAR</name>
<comment type="caution">
    <text evidence="1">The sequence shown here is derived from an EMBL/GenBank/DDBJ whole genome shotgun (WGS) entry which is preliminary data.</text>
</comment>
<evidence type="ECO:0000313" key="1">
    <source>
        <dbReference type="EMBL" id="KAK9943472.1"/>
    </source>
</evidence>
<gene>
    <name evidence="1" type="ORF">M0R45_009079</name>
</gene>
<accession>A0AAW1Y6Y6</accession>
<dbReference type="EMBL" id="JBEDUW010000002">
    <property type="protein sequence ID" value="KAK9943472.1"/>
    <property type="molecule type" value="Genomic_DNA"/>
</dbReference>
<reference evidence="1 2" key="1">
    <citation type="journal article" date="2023" name="G3 (Bethesda)">
        <title>A chromosome-length genome assembly and annotation of blackberry (Rubus argutus, cv. 'Hillquist').</title>
        <authorList>
            <person name="Bruna T."/>
            <person name="Aryal R."/>
            <person name="Dudchenko O."/>
            <person name="Sargent D.J."/>
            <person name="Mead D."/>
            <person name="Buti M."/>
            <person name="Cavallini A."/>
            <person name="Hytonen T."/>
            <person name="Andres J."/>
            <person name="Pham M."/>
            <person name="Weisz D."/>
            <person name="Mascagni F."/>
            <person name="Usai G."/>
            <person name="Natali L."/>
            <person name="Bassil N."/>
            <person name="Fernandez G.E."/>
            <person name="Lomsadze A."/>
            <person name="Armour M."/>
            <person name="Olukolu B."/>
            <person name="Poorten T."/>
            <person name="Britton C."/>
            <person name="Davik J."/>
            <person name="Ashrafi H."/>
            <person name="Aiden E.L."/>
            <person name="Borodovsky M."/>
            <person name="Worthington M."/>
        </authorList>
    </citation>
    <scope>NUCLEOTIDE SEQUENCE [LARGE SCALE GENOMIC DNA]</scope>
    <source>
        <strain evidence="1">PI 553951</strain>
    </source>
</reference>
<proteinExistence type="predicted"/>
<keyword evidence="2" id="KW-1185">Reference proteome</keyword>